<dbReference type="InterPro" id="IPR055141">
    <property type="entry name" value="TADA2A_B-like_dom"/>
</dbReference>
<reference evidence="3 4" key="1">
    <citation type="journal article" date="2024" name="BMC Biol.">
        <title>Comparative genomics of Ascetosporea gives new insight into the evolutionary basis for animal parasitism in Rhizaria.</title>
        <authorList>
            <person name="Hiltunen Thoren M."/>
            <person name="Onut-Brannstrom I."/>
            <person name="Alfjorden A."/>
            <person name="Peckova H."/>
            <person name="Swords F."/>
            <person name="Hooper C."/>
            <person name="Holzer A.S."/>
            <person name="Bass D."/>
            <person name="Burki F."/>
        </authorList>
    </citation>
    <scope>NUCLEOTIDE SEQUENCE [LARGE SCALE GENOMIC DNA]</scope>
    <source>
        <strain evidence="3">20-A016</strain>
    </source>
</reference>
<dbReference type="EMBL" id="JBDODL010003843">
    <property type="protein sequence ID" value="MES1922833.1"/>
    <property type="molecule type" value="Genomic_DNA"/>
</dbReference>
<sequence length="227" mass="27015">MLSDMSFNDNDTEKERTLKLKVIAIYNKKLAERRERKEFLIKRGVHSVIPKNKRKLSPEEKEIHINMRPFARFHSAENHEKLVNGLCNELRIRKRIEELQNYRLNGIRTFAEITSLENQKNQKKTLKPQTTLTRKRGYSESNDSENKNFELDEVEESLCESLGLEKQDYTKIKEAIERETFIKGMIDKNDEEALITIKIHKTLQQMNFFISKDWDFKGERVKPKEKI</sequence>
<dbReference type="PANTHER" id="PTHR12374:SF20">
    <property type="entry name" value="TRANSCRIPTIONAL ADAPTER 2-ALPHA"/>
    <property type="match status" value="1"/>
</dbReference>
<dbReference type="Pfam" id="PF22941">
    <property type="entry name" value="TADA2A-like_3rd"/>
    <property type="match status" value="1"/>
</dbReference>
<evidence type="ECO:0000259" key="2">
    <source>
        <dbReference type="Pfam" id="PF22941"/>
    </source>
</evidence>
<keyword evidence="4" id="KW-1185">Reference proteome</keyword>
<dbReference type="SUPFAM" id="SSF46689">
    <property type="entry name" value="Homeodomain-like"/>
    <property type="match status" value="1"/>
</dbReference>
<protein>
    <submittedName>
        <fullName evidence="3">Transcriptional adapter 2-alpha</fullName>
        <ecNumber evidence="3">1.13.11.27</ecNumber>
    </submittedName>
</protein>
<gene>
    <name evidence="3" type="primary">TADA2A</name>
    <name evidence="3" type="ORF">MHBO_004361</name>
</gene>
<dbReference type="InterPro" id="IPR009057">
    <property type="entry name" value="Homeodomain-like_sf"/>
</dbReference>
<feature type="domain" description="Transcriptional adapter 2-alpha/beta-like" evidence="2">
    <location>
        <begin position="1"/>
        <end position="46"/>
    </location>
</feature>
<dbReference type="Proteomes" id="UP001439008">
    <property type="component" value="Unassembled WGS sequence"/>
</dbReference>
<organism evidence="3 4">
    <name type="scientific">Bonamia ostreae</name>
    <dbReference type="NCBI Taxonomy" id="126728"/>
    <lineage>
        <taxon>Eukaryota</taxon>
        <taxon>Sar</taxon>
        <taxon>Rhizaria</taxon>
        <taxon>Endomyxa</taxon>
        <taxon>Ascetosporea</taxon>
        <taxon>Haplosporida</taxon>
        <taxon>Bonamia</taxon>
    </lineage>
</organism>
<dbReference type="Gene3D" id="1.10.10.10">
    <property type="entry name" value="Winged helix-like DNA-binding domain superfamily/Winged helix DNA-binding domain"/>
    <property type="match status" value="1"/>
</dbReference>
<proteinExistence type="predicted"/>
<evidence type="ECO:0000313" key="4">
    <source>
        <dbReference type="Proteomes" id="UP001439008"/>
    </source>
</evidence>
<dbReference type="PANTHER" id="PTHR12374">
    <property type="entry name" value="TRANSCRIPTIONAL ADAPTOR 2 ADA2 -RELATED"/>
    <property type="match status" value="1"/>
</dbReference>
<accession>A0ABV2AT37</accession>
<dbReference type="GO" id="GO:0003868">
    <property type="term" value="F:4-hydroxyphenylpyruvate dioxygenase activity"/>
    <property type="evidence" value="ECO:0007669"/>
    <property type="project" value="UniProtKB-EC"/>
</dbReference>
<comment type="caution">
    <text evidence="3">The sequence shown here is derived from an EMBL/GenBank/DDBJ whole genome shotgun (WGS) entry which is preliminary data.</text>
</comment>
<name>A0ABV2AT37_9EUKA</name>
<feature type="region of interest" description="Disordered" evidence="1">
    <location>
        <begin position="120"/>
        <end position="146"/>
    </location>
</feature>
<dbReference type="InterPro" id="IPR036388">
    <property type="entry name" value="WH-like_DNA-bd_sf"/>
</dbReference>
<evidence type="ECO:0000256" key="1">
    <source>
        <dbReference type="SAM" id="MobiDB-lite"/>
    </source>
</evidence>
<dbReference type="EC" id="1.13.11.27" evidence="3"/>
<keyword evidence="3" id="KW-0560">Oxidoreductase</keyword>
<evidence type="ECO:0000313" key="3">
    <source>
        <dbReference type="EMBL" id="MES1922833.1"/>
    </source>
</evidence>